<evidence type="ECO:0000259" key="3">
    <source>
        <dbReference type="PROSITE" id="PS51767"/>
    </source>
</evidence>
<dbReference type="EMBL" id="CAXAMN010004558">
    <property type="protein sequence ID" value="CAK9010015.1"/>
    <property type="molecule type" value="Genomic_DNA"/>
</dbReference>
<name>A0ABP0J6L9_9DINO</name>
<dbReference type="InterPro" id="IPR021109">
    <property type="entry name" value="Peptidase_aspartic_dom_sf"/>
</dbReference>
<comment type="caution">
    <text evidence="4">The sequence shown here is derived from an EMBL/GenBank/DDBJ whole genome shotgun (WGS) entry which is preliminary data.</text>
</comment>
<keyword evidence="5" id="KW-1185">Reference proteome</keyword>
<dbReference type="Gene3D" id="2.40.70.10">
    <property type="entry name" value="Acid Proteases"/>
    <property type="match status" value="1"/>
</dbReference>
<keyword evidence="2" id="KW-0732">Signal</keyword>
<keyword evidence="1" id="KW-0812">Transmembrane</keyword>
<sequence length="546" mass="61008">MASFCRSRLHLWQSLFILELWQTRSATSQNAEVVVTFAEKTDASPWQPEKFLEVSYSEVLQPLVNVSVGGQWLQLVYDSSSAYAVAFMKEYDACLPKNLSSCYSYKAAEKHGGLHVCEDNNDPKVVCDLKRKAKFLCEKYAANLSSTTTHSDGLVIDGLEYNQQGLEALDQVQLEVHATEKQIMSWSFVPVRLLVNNLTASKAPDRGTANLELFKGADGILGSSGPTLSCRNTTLWNLLLQKLNVTSFFLDFHPPQASIFSDSSPSRIVFNEVDPAAENELLWSQPKQTGDMINDAMHEMLIYHPKVCGIDLLYNASSNWLTILDTSGPCLAFPPFLFDRLMTHIPVQCPFKRGEKSYGRLCSPQAGQRDKLPMLSFQLEDSREPEPSSIHLALERLIFRNSSGQELLCVSRQDTNTEGTPADMMYSHIAFGSMVASALHIVVDLQNATMGLASKGDPAAESSQAGCAKQPTCVGMQSFFPPLNLCEDPPCYRYLFMIVDQETKTCRWRSPIPLLFTLLLVLLVVLDLASHRLYKQAIQRAREYNQ</sequence>
<dbReference type="SUPFAM" id="SSF50630">
    <property type="entry name" value="Acid proteases"/>
    <property type="match status" value="1"/>
</dbReference>
<keyword evidence="1" id="KW-1133">Transmembrane helix</keyword>
<protein>
    <recommendedName>
        <fullName evidence="3">Peptidase A1 domain-containing protein</fullName>
    </recommendedName>
</protein>
<evidence type="ECO:0000256" key="2">
    <source>
        <dbReference type="SAM" id="SignalP"/>
    </source>
</evidence>
<keyword evidence="1" id="KW-0472">Membrane</keyword>
<evidence type="ECO:0000313" key="4">
    <source>
        <dbReference type="EMBL" id="CAK9010015.1"/>
    </source>
</evidence>
<evidence type="ECO:0000313" key="5">
    <source>
        <dbReference type="Proteomes" id="UP001642484"/>
    </source>
</evidence>
<feature type="transmembrane region" description="Helical" evidence="1">
    <location>
        <begin position="512"/>
        <end position="530"/>
    </location>
</feature>
<proteinExistence type="predicted"/>
<accession>A0ABP0J6L9</accession>
<organism evidence="4 5">
    <name type="scientific">Durusdinium trenchii</name>
    <dbReference type="NCBI Taxonomy" id="1381693"/>
    <lineage>
        <taxon>Eukaryota</taxon>
        <taxon>Sar</taxon>
        <taxon>Alveolata</taxon>
        <taxon>Dinophyceae</taxon>
        <taxon>Suessiales</taxon>
        <taxon>Symbiodiniaceae</taxon>
        <taxon>Durusdinium</taxon>
    </lineage>
</organism>
<feature type="chain" id="PRO_5046931096" description="Peptidase A1 domain-containing protein" evidence="2">
    <location>
        <begin position="26"/>
        <end position="546"/>
    </location>
</feature>
<feature type="domain" description="Peptidase A1" evidence="3">
    <location>
        <begin position="62"/>
        <end position="453"/>
    </location>
</feature>
<reference evidence="4 5" key="1">
    <citation type="submission" date="2024-02" db="EMBL/GenBank/DDBJ databases">
        <authorList>
            <person name="Chen Y."/>
            <person name="Shah S."/>
            <person name="Dougan E. K."/>
            <person name="Thang M."/>
            <person name="Chan C."/>
        </authorList>
    </citation>
    <scope>NUCLEOTIDE SEQUENCE [LARGE SCALE GENOMIC DNA]</scope>
</reference>
<dbReference type="InterPro" id="IPR033121">
    <property type="entry name" value="PEPTIDASE_A1"/>
</dbReference>
<dbReference type="Proteomes" id="UP001642484">
    <property type="component" value="Unassembled WGS sequence"/>
</dbReference>
<dbReference type="PROSITE" id="PS51767">
    <property type="entry name" value="PEPTIDASE_A1"/>
    <property type="match status" value="1"/>
</dbReference>
<gene>
    <name evidence="4" type="ORF">CCMP2556_LOCUS9911</name>
</gene>
<feature type="signal peptide" evidence="2">
    <location>
        <begin position="1"/>
        <end position="25"/>
    </location>
</feature>
<evidence type="ECO:0000256" key="1">
    <source>
        <dbReference type="SAM" id="Phobius"/>
    </source>
</evidence>